<evidence type="ECO:0000313" key="1">
    <source>
        <dbReference type="EMBL" id="KAH7994559.1"/>
    </source>
</evidence>
<accession>A0ACB8EQQ2</accession>
<organism evidence="1 2">
    <name type="scientific">Sphaerodactylus townsendi</name>
    <dbReference type="NCBI Taxonomy" id="933632"/>
    <lineage>
        <taxon>Eukaryota</taxon>
        <taxon>Metazoa</taxon>
        <taxon>Chordata</taxon>
        <taxon>Craniata</taxon>
        <taxon>Vertebrata</taxon>
        <taxon>Euteleostomi</taxon>
        <taxon>Lepidosauria</taxon>
        <taxon>Squamata</taxon>
        <taxon>Bifurcata</taxon>
        <taxon>Gekkota</taxon>
        <taxon>Sphaerodactylidae</taxon>
        <taxon>Sphaerodactylus</taxon>
    </lineage>
</organism>
<dbReference type="EMBL" id="CM037620">
    <property type="protein sequence ID" value="KAH7994559.1"/>
    <property type="molecule type" value="Genomic_DNA"/>
</dbReference>
<keyword evidence="2" id="KW-1185">Reference proteome</keyword>
<comment type="caution">
    <text evidence="1">The sequence shown here is derived from an EMBL/GenBank/DDBJ whole genome shotgun (WGS) entry which is preliminary data.</text>
</comment>
<sequence>MFEPEPESGCLTPVPPENGFIRNEKPYYSVGEEAEVVCLDGHNLKGYPFLRPLVSDAVLISPFKLQYQIGDTIQMSCPDGFILMGQNKYTCGNVLSWTPAILEPLSCKKRQQISSKGNCRLGQKEVESQCVCMSPEEDCDLNSEDICSLNVTSAEAFTKSGCQYLAEKCRGEDRLHFLYLRPCNNDTSLNWAIERASLSANSTRKEPCGYNECYDWETCSGRRCLEGGNSA</sequence>
<name>A0ACB8EQQ2_9SAUR</name>
<evidence type="ECO:0000313" key="2">
    <source>
        <dbReference type="Proteomes" id="UP000827872"/>
    </source>
</evidence>
<dbReference type="Proteomes" id="UP000827872">
    <property type="component" value="Linkage Group LG07"/>
</dbReference>
<protein>
    <submittedName>
        <fullName evidence="1">Uncharacterized protein</fullName>
    </submittedName>
</protein>
<proteinExistence type="predicted"/>
<reference evidence="1" key="1">
    <citation type="submission" date="2021-08" db="EMBL/GenBank/DDBJ databases">
        <title>The first chromosome-level gecko genome reveals the dynamic sex chromosomes of Neotropical dwarf geckos (Sphaerodactylidae: Sphaerodactylus).</title>
        <authorList>
            <person name="Pinto B.J."/>
            <person name="Keating S.E."/>
            <person name="Gamble T."/>
        </authorList>
    </citation>
    <scope>NUCLEOTIDE SEQUENCE</scope>
    <source>
        <strain evidence="1">TG3544</strain>
    </source>
</reference>
<gene>
    <name evidence="1" type="ORF">K3G42_009820</name>
</gene>